<sequence length="58" mass="6610">MIDDVGDTQSEDDRYALTTSLNSSADYVHPEVNTTLDENQQLSQLRKLLDAQIEKDIR</sequence>
<organism evidence="1 2">
    <name type="scientific">Parelaphostrongylus tenuis</name>
    <name type="common">Meningeal worm</name>
    <dbReference type="NCBI Taxonomy" id="148309"/>
    <lineage>
        <taxon>Eukaryota</taxon>
        <taxon>Metazoa</taxon>
        <taxon>Ecdysozoa</taxon>
        <taxon>Nematoda</taxon>
        <taxon>Chromadorea</taxon>
        <taxon>Rhabditida</taxon>
        <taxon>Rhabditina</taxon>
        <taxon>Rhabditomorpha</taxon>
        <taxon>Strongyloidea</taxon>
        <taxon>Metastrongylidae</taxon>
        <taxon>Parelaphostrongylus</taxon>
    </lineage>
</organism>
<keyword evidence="2" id="KW-1185">Reference proteome</keyword>
<accession>A0AAD5QVI1</accession>
<proteinExistence type="predicted"/>
<dbReference type="AlphaFoldDB" id="A0AAD5QVI1"/>
<comment type="caution">
    <text evidence="1">The sequence shown here is derived from an EMBL/GenBank/DDBJ whole genome shotgun (WGS) entry which is preliminary data.</text>
</comment>
<name>A0AAD5QVI1_PARTN</name>
<dbReference type="Proteomes" id="UP001196413">
    <property type="component" value="Unassembled WGS sequence"/>
</dbReference>
<evidence type="ECO:0000313" key="2">
    <source>
        <dbReference type="Proteomes" id="UP001196413"/>
    </source>
</evidence>
<evidence type="ECO:0000313" key="1">
    <source>
        <dbReference type="EMBL" id="KAJ1363775.1"/>
    </source>
</evidence>
<dbReference type="EMBL" id="JAHQIW010004799">
    <property type="protein sequence ID" value="KAJ1363775.1"/>
    <property type="molecule type" value="Genomic_DNA"/>
</dbReference>
<gene>
    <name evidence="1" type="ORF">KIN20_023708</name>
</gene>
<reference evidence="1" key="1">
    <citation type="submission" date="2021-06" db="EMBL/GenBank/DDBJ databases">
        <title>Parelaphostrongylus tenuis whole genome reference sequence.</title>
        <authorList>
            <person name="Garwood T.J."/>
            <person name="Larsen P.A."/>
            <person name="Fountain-Jones N.M."/>
            <person name="Garbe J.R."/>
            <person name="Macchietto M.G."/>
            <person name="Kania S.A."/>
            <person name="Gerhold R.W."/>
            <person name="Richards J.E."/>
            <person name="Wolf T.M."/>
        </authorList>
    </citation>
    <scope>NUCLEOTIDE SEQUENCE</scope>
    <source>
        <strain evidence="1">MNPRO001-30</strain>
        <tissue evidence="1">Meninges</tissue>
    </source>
</reference>
<protein>
    <submittedName>
        <fullName evidence="1">Uncharacterized protein</fullName>
    </submittedName>
</protein>